<dbReference type="Proteomes" id="UP000663838">
    <property type="component" value="Unassembled WGS sequence"/>
</dbReference>
<evidence type="ECO:0000313" key="9">
    <source>
        <dbReference type="EMBL" id="CAF4643656.1"/>
    </source>
</evidence>
<dbReference type="EMBL" id="CAJNYU010000016">
    <property type="protein sequence ID" value="CAF3314640.1"/>
    <property type="molecule type" value="Genomic_DNA"/>
</dbReference>
<evidence type="ECO:0000313" key="6">
    <source>
        <dbReference type="EMBL" id="CAF4271629.1"/>
    </source>
</evidence>
<dbReference type="EMBL" id="CAJNYV010004005">
    <property type="protein sequence ID" value="CAF3628715.1"/>
    <property type="molecule type" value="Genomic_DNA"/>
</dbReference>
<evidence type="ECO:0000313" key="7">
    <source>
        <dbReference type="EMBL" id="CAF4332554.1"/>
    </source>
</evidence>
<organism evidence="3 11">
    <name type="scientific">Rotaria socialis</name>
    <dbReference type="NCBI Taxonomy" id="392032"/>
    <lineage>
        <taxon>Eukaryota</taxon>
        <taxon>Metazoa</taxon>
        <taxon>Spiralia</taxon>
        <taxon>Gnathifera</taxon>
        <taxon>Rotifera</taxon>
        <taxon>Eurotatoria</taxon>
        <taxon>Bdelloidea</taxon>
        <taxon>Philodinida</taxon>
        <taxon>Philodinidae</taxon>
        <taxon>Rotaria</taxon>
    </lineage>
</organism>
<dbReference type="Proteomes" id="UP000663865">
    <property type="component" value="Unassembled WGS sequence"/>
</dbReference>
<evidence type="ECO:0000313" key="8">
    <source>
        <dbReference type="EMBL" id="CAF4457438.1"/>
    </source>
</evidence>
<dbReference type="EMBL" id="CAJOBQ010001118">
    <property type="protein sequence ID" value="CAF4457438.1"/>
    <property type="molecule type" value="Genomic_DNA"/>
</dbReference>
<protein>
    <submittedName>
        <fullName evidence="3">Uncharacterized protein</fullName>
    </submittedName>
</protein>
<accession>A0A818IDQ8</accession>
<sequence length="228" mass="26621">MPLYMEHILATDPNQPTSSATEYNTRYMSPRREDYISHVLLPKIGTTRSPSRSRSFLSADVDPNSTLSASEYRLRYPNHQPKRPFVFHAQPSHVFDFVPMPINSRVSPRFDPSPSFTKDTEYHERFPNYRSYVPIQELVPPHLSSQPNMPSPTQIKKERMTRSQYFHELVTDSDKFNGGQRHVGSSEQRSAFQWPNHMQQKQPMPSYTTMNMYEPMPPIHRYTLNASN</sequence>
<dbReference type="EMBL" id="CAJOBP010001290">
    <property type="protein sequence ID" value="CAF4271629.1"/>
    <property type="molecule type" value="Genomic_DNA"/>
</dbReference>
<dbReference type="Proteomes" id="UP000663862">
    <property type="component" value="Unassembled WGS sequence"/>
</dbReference>
<evidence type="ECO:0000313" key="2">
    <source>
        <dbReference type="EMBL" id="CAF3314640.1"/>
    </source>
</evidence>
<dbReference type="EMBL" id="CAJOBR010001901">
    <property type="protein sequence ID" value="CAF4643656.1"/>
    <property type="molecule type" value="Genomic_DNA"/>
</dbReference>
<dbReference type="Proteomes" id="UP000663873">
    <property type="component" value="Unassembled WGS sequence"/>
</dbReference>
<dbReference type="EMBL" id="CAJOBS010001073">
    <property type="protein sequence ID" value="CAF4684121.1"/>
    <property type="molecule type" value="Genomic_DNA"/>
</dbReference>
<evidence type="ECO:0000313" key="11">
    <source>
        <dbReference type="Proteomes" id="UP000663872"/>
    </source>
</evidence>
<proteinExistence type="predicted"/>
<dbReference type="Proteomes" id="UP000663848">
    <property type="component" value="Unassembled WGS sequence"/>
</dbReference>
<evidence type="ECO:0000313" key="12">
    <source>
        <dbReference type="Proteomes" id="UP000663873"/>
    </source>
</evidence>
<evidence type="ECO:0000313" key="10">
    <source>
        <dbReference type="EMBL" id="CAF4684121.1"/>
    </source>
</evidence>
<dbReference type="EMBL" id="CAJOBO010001061">
    <property type="protein sequence ID" value="CAF4332554.1"/>
    <property type="molecule type" value="Genomic_DNA"/>
</dbReference>
<name>A0A818IDQ8_9BILA</name>
<reference evidence="3" key="1">
    <citation type="submission" date="2021-02" db="EMBL/GenBank/DDBJ databases">
        <authorList>
            <person name="Nowell W R."/>
        </authorList>
    </citation>
    <scope>NUCLEOTIDE SEQUENCE</scope>
</reference>
<dbReference type="EMBL" id="CAJNYD010004335">
    <property type="protein sequence ID" value="CAF3590066.1"/>
    <property type="molecule type" value="Genomic_DNA"/>
</dbReference>
<dbReference type="EMBL" id="CAJNXB010000031">
    <property type="protein sequence ID" value="CAF2993634.1"/>
    <property type="molecule type" value="Genomic_DNA"/>
</dbReference>
<dbReference type="Proteomes" id="UP000663833">
    <property type="component" value="Unassembled WGS sequence"/>
</dbReference>
<dbReference type="Proteomes" id="UP000663825">
    <property type="component" value="Unassembled WGS sequence"/>
</dbReference>
<dbReference type="Proteomes" id="UP000663872">
    <property type="component" value="Unassembled WGS sequence"/>
</dbReference>
<gene>
    <name evidence="2" type="ORF">FME351_LOCUS760</name>
    <name evidence="3" type="ORF">GRG538_LOCUS18939</name>
    <name evidence="7" type="ORF">HFQ381_LOCUS15551</name>
    <name evidence="5" type="ORF">KIK155_LOCUS22298</name>
    <name evidence="4" type="ORF">LUA448_LOCUS29894</name>
    <name evidence="9" type="ORF">QYT958_LOCUS14310</name>
    <name evidence="1" type="ORF">TIS948_LOCUS1094</name>
    <name evidence="10" type="ORF">TOA249_LOCUS16042</name>
    <name evidence="8" type="ORF">TSG867_LOCUS17504</name>
    <name evidence="6" type="ORF">UJA718_LOCUS10814</name>
</gene>
<dbReference type="OrthoDB" id="9999055at2759"/>
<dbReference type="Proteomes" id="UP000663851">
    <property type="component" value="Unassembled WGS sequence"/>
</dbReference>
<evidence type="ECO:0000313" key="1">
    <source>
        <dbReference type="EMBL" id="CAF2993634.1"/>
    </source>
</evidence>
<dbReference type="AlphaFoldDB" id="A0A818IDQ8"/>
<dbReference type="EMBL" id="CAJNYT010003081">
    <property type="protein sequence ID" value="CAF3524707.1"/>
    <property type="molecule type" value="Genomic_DNA"/>
</dbReference>
<evidence type="ECO:0000313" key="5">
    <source>
        <dbReference type="EMBL" id="CAF3628715.1"/>
    </source>
</evidence>
<dbReference type="Proteomes" id="UP000663869">
    <property type="component" value="Unassembled WGS sequence"/>
</dbReference>
<comment type="caution">
    <text evidence="3">The sequence shown here is derived from an EMBL/GenBank/DDBJ whole genome shotgun (WGS) entry which is preliminary data.</text>
</comment>
<evidence type="ECO:0000313" key="3">
    <source>
        <dbReference type="EMBL" id="CAF3524707.1"/>
    </source>
</evidence>
<keyword evidence="12" id="KW-1185">Reference proteome</keyword>
<evidence type="ECO:0000313" key="4">
    <source>
        <dbReference type="EMBL" id="CAF3590066.1"/>
    </source>
</evidence>